<dbReference type="KEGG" id="bths:CNY62_12255"/>
<dbReference type="Pfam" id="PF00326">
    <property type="entry name" value="Peptidase_S9"/>
    <property type="match status" value="1"/>
</dbReference>
<dbReference type="GO" id="GO:0006508">
    <property type="term" value="P:proteolysis"/>
    <property type="evidence" value="ECO:0007669"/>
    <property type="project" value="InterPro"/>
</dbReference>
<keyword evidence="3" id="KW-1185">Reference proteome</keyword>
<dbReference type="PANTHER" id="PTHR43265">
    <property type="entry name" value="ESTERASE ESTD"/>
    <property type="match status" value="1"/>
</dbReference>
<evidence type="ECO:0000259" key="1">
    <source>
        <dbReference type="Pfam" id="PF00326"/>
    </source>
</evidence>
<dbReference type="GO" id="GO:0008236">
    <property type="term" value="F:serine-type peptidase activity"/>
    <property type="evidence" value="ECO:0007669"/>
    <property type="project" value="InterPro"/>
</dbReference>
<organism evidence="2 3">
    <name type="scientific">Brochothrix thermosphacta</name>
    <name type="common">Microbacterium thermosphactum</name>
    <dbReference type="NCBI Taxonomy" id="2756"/>
    <lineage>
        <taxon>Bacteria</taxon>
        <taxon>Bacillati</taxon>
        <taxon>Bacillota</taxon>
        <taxon>Bacilli</taxon>
        <taxon>Bacillales</taxon>
        <taxon>Listeriaceae</taxon>
        <taxon>Brochothrix</taxon>
    </lineage>
</organism>
<gene>
    <name evidence="2" type="ORF">CNY62_12255</name>
</gene>
<dbReference type="RefSeq" id="WP_069126146.1">
    <property type="nucleotide sequence ID" value="NZ_CP023483.1"/>
</dbReference>
<accession>A0A1D2LQY4</accession>
<name>A0A1D2LQY4_BROTH</name>
<dbReference type="PANTHER" id="PTHR43265:SF1">
    <property type="entry name" value="ESTERASE ESTD"/>
    <property type="match status" value="1"/>
</dbReference>
<sequence>MKKYLFLTGIVIFGLIAIIVYTNDFAMTINEDTVKFKDRRIAIEYSEPKSSKKKPGLILFIHGDGSVNKNSDEGYYPAWETLAEENIISVSWDKPGVGNSTGNWLEQDMEDRKDEAERVLKWALDTFDVDPNRVGVWGASQGGWVITKLLNNNIDIKFAIGVAPAVNWMRQGKFNTVSEMEYEGYSSKEINKRLSIESKVNDYLNQNDYQGYLNSKLEKDIIEKDRWDFIRKNMGLDNTKELAKIKKPYYLIVGDHDINVDTKETEEVYQKHITKEYLTVYNIKNATHRMLKPRHQKDNVMTVGESIFNPRAIFAPGYLNALKDIGKGL</sequence>
<dbReference type="GO" id="GO:0052689">
    <property type="term" value="F:carboxylic ester hydrolase activity"/>
    <property type="evidence" value="ECO:0007669"/>
    <property type="project" value="TreeGrafter"/>
</dbReference>
<keyword evidence="2" id="KW-0378">Hydrolase</keyword>
<dbReference type="OrthoDB" id="9809549at2"/>
<dbReference type="Proteomes" id="UP000243591">
    <property type="component" value="Chromosome"/>
</dbReference>
<evidence type="ECO:0000313" key="3">
    <source>
        <dbReference type="Proteomes" id="UP000243591"/>
    </source>
</evidence>
<dbReference type="InterPro" id="IPR029058">
    <property type="entry name" value="AB_hydrolase_fold"/>
</dbReference>
<dbReference type="Gene3D" id="3.40.50.1820">
    <property type="entry name" value="alpha/beta hydrolase"/>
    <property type="match status" value="1"/>
</dbReference>
<feature type="domain" description="Peptidase S9 prolyl oligopeptidase catalytic" evidence="1">
    <location>
        <begin position="114"/>
        <end position="205"/>
    </location>
</feature>
<dbReference type="SUPFAM" id="SSF53474">
    <property type="entry name" value="alpha/beta-Hydrolases"/>
    <property type="match status" value="1"/>
</dbReference>
<dbReference type="AlphaFoldDB" id="A0A1D2LQY4"/>
<reference evidence="2 3" key="1">
    <citation type="submission" date="2017-09" db="EMBL/GenBank/DDBJ databases">
        <title>Complete Genome Sequences of Two Strains of the Meat Spoilage Bacterium Brochothrix thermosphacta Isolated from Ground Chicken.</title>
        <authorList>
            <person name="Paoli G.C."/>
            <person name="Wijey C."/>
            <person name="Chen C.-Y."/>
            <person name="Nguyen L."/>
            <person name="Yan X."/>
            <person name="Irwin P.L."/>
        </authorList>
    </citation>
    <scope>NUCLEOTIDE SEQUENCE [LARGE SCALE GENOMIC DNA]</scope>
    <source>
        <strain evidence="2 3">BI</strain>
    </source>
</reference>
<dbReference type="InterPro" id="IPR053145">
    <property type="entry name" value="AB_hydrolase_Est10"/>
</dbReference>
<protein>
    <submittedName>
        <fullName evidence="2">Alpha/beta hydrolase</fullName>
    </submittedName>
</protein>
<dbReference type="InterPro" id="IPR001375">
    <property type="entry name" value="Peptidase_S9_cat"/>
</dbReference>
<evidence type="ECO:0000313" key="2">
    <source>
        <dbReference type="EMBL" id="ATF27074.1"/>
    </source>
</evidence>
<proteinExistence type="predicted"/>
<dbReference type="EMBL" id="CP023483">
    <property type="protein sequence ID" value="ATF27074.1"/>
    <property type="molecule type" value="Genomic_DNA"/>
</dbReference>